<sequence>MSLFRYHEFISHTSSEATTIDVGFLLGKRDVVAIGSLNGTLSILDPGIDIENRSTKALIFEELLEYPILQLCVGKFLSSLTQDLLACLHPKFLTFYRIFEMSENIYSIEKVMEHKLPSHGYNMCVGKFGKSNDDQICVQTLNCSLSVYETEHFIFTRPLHDGLHPGPICYTEENDSILIANGHLLSSIKFQTLASASSIVTQGKKELSHDWCVNLGDTAIEMIVAETSPVQPSVLILCKRLLYCFTVSGNLRYIIRFDYIALCLKTYEFLSDSYIRFCIGTSTKNLLFYMDTKLMWSTQLDFIPISIRVATFTERYRSMITVLSDEGKCSTIYLGTEPHLFKFSVSENRFIDFEERKQELKEYETQIKLLTEKDENDVIIKADDDLSTPKEMFMVKFEEDFDNNDKKNKKTCFLYVSGNNLKTQIFVKSQMGIIKDEIFASGTIDKHEINFDNDKISVTDTKVSFFGIFENGKCMVTYSYVPLNLICRTVTPQRNANFKLSFDSKYTALPLSKIFDEFEFDNQYQVAFQMLNSEVCVSIFIAKSSNRYRVQSNSTEYLYLFVNELNRRISLHYDDPNLRCAIPLEMFTDDICRLVSKEGVINEVKKKLEKYTIQFRHSQMLFLTKLKSDREEIESHVQMYLDYCYKQLHSELDKLISLEEERQELIKDLIPLLNLFSLLMKMNGVDLIFDGSILESSNQDFSLLFGTLLSTQKGTPIQESYDSISIRKLMDSLYNSDGFLTGIIEEEENELEEEEEEKLNIEEQFEFSNLQSGSMKVIQTE</sequence>
<dbReference type="STRING" id="34506.A0A090L5W0"/>
<feature type="domain" description="PTHB1 hairpin" evidence="4">
    <location>
        <begin position="583"/>
        <end position="683"/>
    </location>
</feature>
<evidence type="ECO:0000313" key="8">
    <source>
        <dbReference type="WormBase" id="SRAE_1000341900"/>
    </source>
</evidence>
<dbReference type="OrthoDB" id="10262646at2759"/>
<organism evidence="5">
    <name type="scientific">Strongyloides ratti</name>
    <name type="common">Parasitic roundworm</name>
    <dbReference type="NCBI Taxonomy" id="34506"/>
    <lineage>
        <taxon>Eukaryota</taxon>
        <taxon>Metazoa</taxon>
        <taxon>Ecdysozoa</taxon>
        <taxon>Nematoda</taxon>
        <taxon>Chromadorea</taxon>
        <taxon>Rhabditida</taxon>
        <taxon>Tylenchina</taxon>
        <taxon>Panagrolaimomorpha</taxon>
        <taxon>Strongyloidoidea</taxon>
        <taxon>Strongyloididae</taxon>
        <taxon>Strongyloides</taxon>
    </lineage>
</organism>
<dbReference type="InterPro" id="IPR026511">
    <property type="entry name" value="PTHB1"/>
</dbReference>
<proteinExistence type="predicted"/>
<gene>
    <name evidence="5 7 8" type="ORF">SRAE_1000341900</name>
</gene>
<feature type="domain" description="PTHB1 platform" evidence="3">
    <location>
        <begin position="482"/>
        <end position="580"/>
    </location>
</feature>
<feature type="domain" description="PTHB1 N-terminal" evidence="2">
    <location>
        <begin position="1"/>
        <end position="338"/>
    </location>
</feature>
<name>A0A090L5W0_STRRB</name>
<dbReference type="GO" id="GO:0034464">
    <property type="term" value="C:BBSome"/>
    <property type="evidence" value="ECO:0007669"/>
    <property type="project" value="InterPro"/>
</dbReference>
<evidence type="ECO:0000313" key="7">
    <source>
        <dbReference type="WBParaSite" id="SRAE_1000341900.1"/>
    </source>
</evidence>
<dbReference type="Pfam" id="PF14727">
    <property type="entry name" value="PHTB1_N"/>
    <property type="match status" value="1"/>
</dbReference>
<evidence type="ECO:0000259" key="3">
    <source>
        <dbReference type="Pfam" id="PF23337"/>
    </source>
</evidence>
<dbReference type="Pfam" id="PF23338">
    <property type="entry name" value="PTHB1_hp"/>
    <property type="match status" value="1"/>
</dbReference>
<dbReference type="PANTHER" id="PTHR20991">
    <property type="entry name" value="PARATHYROID HORMONE-RESPONSIVE B1 GENE"/>
    <property type="match status" value="1"/>
</dbReference>
<dbReference type="Proteomes" id="UP000035682">
    <property type="component" value="Unplaced"/>
</dbReference>
<reference evidence="7" key="2">
    <citation type="submission" date="2020-12" db="UniProtKB">
        <authorList>
            <consortium name="WormBaseParasite"/>
        </authorList>
    </citation>
    <scope>IDENTIFICATION</scope>
</reference>
<dbReference type="OMA" id="NMCVIPI"/>
<dbReference type="InterPro" id="IPR055362">
    <property type="entry name" value="PTHB1_pf_dom"/>
</dbReference>
<dbReference type="GO" id="GO:0016020">
    <property type="term" value="C:membrane"/>
    <property type="evidence" value="ECO:0007669"/>
    <property type="project" value="TreeGrafter"/>
</dbReference>
<accession>A0A090L5W0</accession>
<keyword evidence="6" id="KW-1185">Reference proteome</keyword>
<dbReference type="GO" id="GO:0060271">
    <property type="term" value="P:cilium assembly"/>
    <property type="evidence" value="ECO:0007669"/>
    <property type="project" value="TreeGrafter"/>
</dbReference>
<evidence type="ECO:0000259" key="2">
    <source>
        <dbReference type="Pfam" id="PF14727"/>
    </source>
</evidence>
<dbReference type="CTD" id="36377531"/>
<dbReference type="InterPro" id="IPR028073">
    <property type="entry name" value="PHTB1_N_dom"/>
</dbReference>
<evidence type="ECO:0000259" key="4">
    <source>
        <dbReference type="Pfam" id="PF23338"/>
    </source>
</evidence>
<dbReference type="AlphaFoldDB" id="A0A090L5W0"/>
<dbReference type="InterPro" id="IPR055363">
    <property type="entry name" value="PTHB1_hp_dom"/>
</dbReference>
<dbReference type="WormBase" id="SRAE_1000341900">
    <property type="protein sequence ID" value="SRP09004"/>
    <property type="gene ID" value="WBGene00260036"/>
</dbReference>
<evidence type="ECO:0000313" key="5">
    <source>
        <dbReference type="EMBL" id="CEF65166.1"/>
    </source>
</evidence>
<protein>
    <submittedName>
        <fullName evidence="5">Protein PTHB1</fullName>
    </submittedName>
</protein>
<dbReference type="RefSeq" id="XP_024504367.1">
    <property type="nucleotide sequence ID" value="XM_024650606.1"/>
</dbReference>
<evidence type="ECO:0000313" key="6">
    <source>
        <dbReference type="Proteomes" id="UP000035682"/>
    </source>
</evidence>
<dbReference type="PANTHER" id="PTHR20991:SF0">
    <property type="entry name" value="PROTEIN PTHB1"/>
    <property type="match status" value="1"/>
</dbReference>
<evidence type="ECO:0000256" key="1">
    <source>
        <dbReference type="SAM" id="Coils"/>
    </source>
</evidence>
<feature type="coiled-coil region" evidence="1">
    <location>
        <begin position="744"/>
        <end position="771"/>
    </location>
</feature>
<keyword evidence="1" id="KW-0175">Coiled coil</keyword>
<dbReference type="Pfam" id="PF23337">
    <property type="entry name" value="PTHB1_pf"/>
    <property type="match status" value="1"/>
</dbReference>
<dbReference type="WBParaSite" id="SRAE_1000341900.1">
    <property type="protein sequence ID" value="SRAE_1000341900.1"/>
    <property type="gene ID" value="WBGene00260036"/>
</dbReference>
<dbReference type="GeneID" id="36377531"/>
<reference evidence="5 6" key="1">
    <citation type="submission" date="2014-09" db="EMBL/GenBank/DDBJ databases">
        <authorList>
            <person name="Martin A.A."/>
        </authorList>
    </citation>
    <scope>NUCLEOTIDE SEQUENCE</scope>
    <source>
        <strain evidence="6">ED321</strain>
        <strain evidence="5">ED321 Heterogonic</strain>
    </source>
</reference>
<dbReference type="EMBL" id="LN609528">
    <property type="protein sequence ID" value="CEF65166.1"/>
    <property type="molecule type" value="Genomic_DNA"/>
</dbReference>